<dbReference type="RefSeq" id="WP_112059316.1">
    <property type="nucleotide sequence ID" value="NZ_UAWL01000031.1"/>
</dbReference>
<dbReference type="Proteomes" id="UP000250166">
    <property type="component" value="Unassembled WGS sequence"/>
</dbReference>
<name>A0A2X3GHS5_9HELI</name>
<accession>A0A2X3GHS5</accession>
<organism evidence="1 2">
    <name type="scientific">Helicobacter fennelliae</name>
    <dbReference type="NCBI Taxonomy" id="215"/>
    <lineage>
        <taxon>Bacteria</taxon>
        <taxon>Pseudomonadati</taxon>
        <taxon>Campylobacterota</taxon>
        <taxon>Epsilonproteobacteria</taxon>
        <taxon>Campylobacterales</taxon>
        <taxon>Helicobacteraceae</taxon>
        <taxon>Helicobacter</taxon>
    </lineage>
</organism>
<reference evidence="1 2" key="1">
    <citation type="submission" date="2018-06" db="EMBL/GenBank/DDBJ databases">
        <authorList>
            <consortium name="Pathogen Informatics"/>
            <person name="Doyle S."/>
        </authorList>
    </citation>
    <scope>NUCLEOTIDE SEQUENCE [LARGE SCALE GENOMIC DNA]</scope>
    <source>
        <strain evidence="1 2">NCTC13102</strain>
    </source>
</reference>
<dbReference type="AlphaFoldDB" id="A0A2X3GHS5"/>
<dbReference type="EMBL" id="UAWL01000031">
    <property type="protein sequence ID" value="SQC36499.1"/>
    <property type="molecule type" value="Genomic_DNA"/>
</dbReference>
<evidence type="ECO:0000313" key="2">
    <source>
        <dbReference type="Proteomes" id="UP000250166"/>
    </source>
</evidence>
<protein>
    <submittedName>
        <fullName evidence="1">Uncharacterized protein</fullName>
    </submittedName>
</protein>
<evidence type="ECO:0000313" key="1">
    <source>
        <dbReference type="EMBL" id="SQC36499.1"/>
    </source>
</evidence>
<gene>
    <name evidence="1" type="ORF">NCTC13102_02306</name>
</gene>
<proteinExistence type="predicted"/>
<sequence>METMASNQKLNDEIYISIKRYCELRNISESTFWRMKKADKFHYKIVKLKGYGKKHFLLIKKEQIVYINKQGNVLL</sequence>